<evidence type="ECO:0000313" key="7">
    <source>
        <dbReference type="EMBL" id="EGV63212.1"/>
    </source>
</evidence>
<evidence type="ECO:0000256" key="2">
    <source>
        <dbReference type="ARBA" id="ARBA00022692"/>
    </source>
</evidence>
<dbReference type="AlphaFoldDB" id="G3B5F9"/>
<dbReference type="GO" id="GO:0005778">
    <property type="term" value="C:peroxisomal membrane"/>
    <property type="evidence" value="ECO:0007669"/>
    <property type="project" value="TreeGrafter"/>
</dbReference>
<dbReference type="eggNOG" id="ENOG502QQTF">
    <property type="taxonomic scope" value="Eukaryota"/>
</dbReference>
<protein>
    <recommendedName>
        <fullName evidence="6">TECPR1-like DysF domain-containing protein</fullName>
    </recommendedName>
</protein>
<feature type="transmembrane region" description="Helical" evidence="5">
    <location>
        <begin position="226"/>
        <end position="250"/>
    </location>
</feature>
<evidence type="ECO:0000313" key="8">
    <source>
        <dbReference type="Proteomes" id="UP000000707"/>
    </source>
</evidence>
<dbReference type="PANTHER" id="PTHR28304">
    <property type="entry name" value="PEROXISOMAL MEMBRANE PROTEIN PEX29"/>
    <property type="match status" value="1"/>
</dbReference>
<name>G3B5F9_CANTC</name>
<dbReference type="Proteomes" id="UP000000707">
    <property type="component" value="Unassembled WGS sequence"/>
</dbReference>
<reference evidence="7 8" key="1">
    <citation type="journal article" date="2011" name="Proc. Natl. Acad. Sci. U.S.A.">
        <title>Comparative genomics of xylose-fermenting fungi for enhanced biofuel production.</title>
        <authorList>
            <person name="Wohlbach D.J."/>
            <person name="Kuo A."/>
            <person name="Sato T.K."/>
            <person name="Potts K.M."/>
            <person name="Salamov A.A."/>
            <person name="LaButti K.M."/>
            <person name="Sun H."/>
            <person name="Clum A."/>
            <person name="Pangilinan J.L."/>
            <person name="Lindquist E.A."/>
            <person name="Lucas S."/>
            <person name="Lapidus A."/>
            <person name="Jin M."/>
            <person name="Gunawan C."/>
            <person name="Balan V."/>
            <person name="Dale B.E."/>
            <person name="Jeffries T.W."/>
            <person name="Zinkel R."/>
            <person name="Barry K.W."/>
            <person name="Grigoriev I.V."/>
            <person name="Gasch A.P."/>
        </authorList>
    </citation>
    <scope>NUCLEOTIDE SEQUENCE [LARGE SCALE GENOMIC DNA]</scope>
    <source>
        <strain evidence="8">ATCC 10573 / BCRC 21748 / CBS 615 / JCM 9827 / NBRC 10315 / NRRL Y-1498 / VKM Y-70</strain>
    </source>
</reference>
<keyword evidence="8" id="KW-1185">Reference proteome</keyword>
<evidence type="ECO:0000256" key="4">
    <source>
        <dbReference type="ARBA" id="ARBA00023136"/>
    </source>
</evidence>
<dbReference type="HOGENOM" id="CLU_023118_0_0_1"/>
<organism evidence="8">
    <name type="scientific">Candida tenuis (strain ATCC 10573 / BCRC 21748 / CBS 615 / JCM 9827 / NBRC 10315 / NRRL Y-1498 / VKM Y-70)</name>
    <name type="common">Yeast</name>
    <name type="synonym">Yamadazyma tenuis</name>
    <dbReference type="NCBI Taxonomy" id="590646"/>
    <lineage>
        <taxon>Eukaryota</taxon>
        <taxon>Fungi</taxon>
        <taxon>Dikarya</taxon>
        <taxon>Ascomycota</taxon>
        <taxon>Saccharomycotina</taxon>
        <taxon>Pichiomycetes</taxon>
        <taxon>Debaryomycetaceae</taxon>
        <taxon>Yamadazyma</taxon>
    </lineage>
</organism>
<evidence type="ECO:0000256" key="1">
    <source>
        <dbReference type="ARBA" id="ARBA00004141"/>
    </source>
</evidence>
<dbReference type="Pfam" id="PF06398">
    <property type="entry name" value="Pex24p"/>
    <property type="match status" value="1"/>
</dbReference>
<dbReference type="EMBL" id="GL996524">
    <property type="protein sequence ID" value="EGV63212.1"/>
    <property type="molecule type" value="Genomic_DNA"/>
</dbReference>
<dbReference type="PANTHER" id="PTHR28304:SF2">
    <property type="entry name" value="PEROXISOMAL MEMBRANE PROTEIN PEX29"/>
    <property type="match status" value="1"/>
</dbReference>
<keyword evidence="4 5" id="KW-0472">Membrane</keyword>
<evidence type="ECO:0000256" key="5">
    <source>
        <dbReference type="SAM" id="Phobius"/>
    </source>
</evidence>
<sequence length="460" mass="53562">MDQVSSFLENILTVDNEEDVSKRSSKRYSGLVDMAKKPNSLLVDKLIESLISMIIPVYDEKKIINDRMVMQKTRKPLSMNTMTNNAIMLNARLTNAFILFDNIIKILNWQNPYSTLGVLLIVTHLILNPYLVLALPLTLVVNNILVPHYLIIHPPDISVLEHNQIPDNGPTLNKPHIPGPVPQFSQEFLLNFTDLQNHMVLYIYGYDFAIWLTNDYLYFKNEDVSSLVFLVLLTLIGASLYISPILVPIVLTHFKYLKVGLIAIVWVFGILSYPSNREIILEFLFKEETRIASLHRMNYIENQLVSKFMVPISKDETVSEAVKVVEVFELQKYNKITKSWEVIGFANDFYSINHPLRKLNSNLFKDEESDDGIIEAEDNIKINRVQSVDLVKCAKNWTFLNPNWLIDLNPKVWVEKNLVNEIVNIDDDEKWVYDFYDEDSEIFRRRRWIRYCKRESSADH</sequence>
<dbReference type="InterPro" id="IPR010482">
    <property type="entry name" value="TECPR1-like_DysF"/>
</dbReference>
<dbReference type="GO" id="GO:0007031">
    <property type="term" value="P:peroxisome organization"/>
    <property type="evidence" value="ECO:0007669"/>
    <property type="project" value="UniProtKB-ARBA"/>
</dbReference>
<gene>
    <name evidence="7" type="ORF">CANTEDRAFT_114524</name>
</gene>
<keyword evidence="3 5" id="KW-1133">Transmembrane helix</keyword>
<evidence type="ECO:0000256" key="3">
    <source>
        <dbReference type="ARBA" id="ARBA00022989"/>
    </source>
</evidence>
<keyword evidence="2 5" id="KW-0812">Transmembrane</keyword>
<dbReference type="GeneID" id="18247464"/>
<dbReference type="STRING" id="590646.G3B5F9"/>
<proteinExistence type="predicted"/>
<feature type="transmembrane region" description="Helical" evidence="5">
    <location>
        <begin position="256"/>
        <end position="273"/>
    </location>
</feature>
<dbReference type="InterPro" id="IPR052816">
    <property type="entry name" value="Peroxisomal_Membrane_PEX28-32"/>
</dbReference>
<comment type="subcellular location">
    <subcellularLocation>
        <location evidence="1">Membrane</location>
        <topology evidence="1">Multi-pass membrane protein</topology>
    </subcellularLocation>
</comment>
<feature type="domain" description="TECPR1-like DysF" evidence="6">
    <location>
        <begin position="76"/>
        <end position="450"/>
    </location>
</feature>
<feature type="transmembrane region" description="Helical" evidence="5">
    <location>
        <begin position="116"/>
        <end position="139"/>
    </location>
</feature>
<dbReference type="KEGG" id="cten:18247464"/>
<evidence type="ECO:0000259" key="6">
    <source>
        <dbReference type="Pfam" id="PF06398"/>
    </source>
</evidence>
<accession>G3B5F9</accession>